<gene>
    <name evidence="7" type="ORF">ruthe_02788</name>
</gene>
<dbReference type="Proteomes" id="UP000015346">
    <property type="component" value="Unassembled WGS sequence"/>
</dbReference>
<dbReference type="SUPFAM" id="SSF103088">
    <property type="entry name" value="OmpA-like"/>
    <property type="match status" value="1"/>
</dbReference>
<dbReference type="AlphaFoldDB" id="S9QP21"/>
<evidence type="ECO:0000313" key="7">
    <source>
        <dbReference type="EMBL" id="EPX83171.1"/>
    </source>
</evidence>
<evidence type="ECO:0000256" key="1">
    <source>
        <dbReference type="ARBA" id="ARBA00004442"/>
    </source>
</evidence>
<dbReference type="PATRIC" id="fig|1123069.3.peg.2765"/>
<dbReference type="Gene3D" id="3.30.1330.60">
    <property type="entry name" value="OmpA-like domain"/>
    <property type="match status" value="1"/>
</dbReference>
<dbReference type="PANTHER" id="PTHR30329:SF21">
    <property type="entry name" value="LIPOPROTEIN YIAD-RELATED"/>
    <property type="match status" value="1"/>
</dbReference>
<feature type="domain" description="OmpA-like" evidence="6">
    <location>
        <begin position="459"/>
        <end position="576"/>
    </location>
</feature>
<evidence type="ECO:0000256" key="2">
    <source>
        <dbReference type="ARBA" id="ARBA00023136"/>
    </source>
</evidence>
<dbReference type="Gene3D" id="3.40.1520.20">
    <property type="match status" value="3"/>
</dbReference>
<dbReference type="PROSITE" id="PS51123">
    <property type="entry name" value="OMPA_2"/>
    <property type="match status" value="1"/>
</dbReference>
<feature type="compositionally biased region" description="Low complexity" evidence="5">
    <location>
        <begin position="574"/>
        <end position="586"/>
    </location>
</feature>
<evidence type="ECO:0000313" key="8">
    <source>
        <dbReference type="Proteomes" id="UP000015346"/>
    </source>
</evidence>
<keyword evidence="2 4" id="KW-0472">Membrane</keyword>
<evidence type="ECO:0000259" key="6">
    <source>
        <dbReference type="PROSITE" id="PS51123"/>
    </source>
</evidence>
<dbReference type="InterPro" id="IPR006664">
    <property type="entry name" value="OMP_bac"/>
</dbReference>
<dbReference type="PRINTS" id="PR01021">
    <property type="entry name" value="OMPADOMAIN"/>
</dbReference>
<dbReference type="STRING" id="1123069.ruthe_02788"/>
<proteinExistence type="predicted"/>
<dbReference type="EMBL" id="AOLV01000033">
    <property type="protein sequence ID" value="EPX83171.1"/>
    <property type="molecule type" value="Genomic_DNA"/>
</dbReference>
<dbReference type="HOGENOM" id="CLU_013534_0_0_5"/>
<sequence length="626" mass="64600">MSELETRSAAAVAAELEAEGYSWAEVIPDGLQVVLEGEAPDEAARFRAISVAGRAVDGARVIDNLRVAPREALAAPDFAVEILRNDSGVSLIGLIPEATDRSHLREELAEAASGAPLSDLLQTAAYPAPEGWEATLAFAAETLALLPRAKLSVRPGHVVVEAVADSPGGQRRLESLLLSRARPEGVSIEVTIHAPPPVIAPFALRFRIDAEGARLEACAAEGEAAREAILAAAAAAGAKDADCRLGLGAPSPDWPQAAAQGIAAVAALGGGTLAMTDADILLLAPPGTAADLFERTTEDLRAGLPPGFAFRAERPEAESTTATPIEFRATLSADGRVRLSGPLADARMTALARSLAQARFGAAQVTLATRTDPEGLPEGWSLRVLTGIDALAQLARGSVLVTPDRITVQGATGNPTARETIAAALAEALGAGAQVTLDVTYDESLDPLAALPSPEECLAEIVKVTADIKITFDPGSATLSPAARPAIDRIADILRNCGDLRLRIAGYTDSQGREETNLRLSQARAEAVLDALRAARVPVMGFEAVGYGEADPIAPNDTEEGREANRRIEFSLIGAPAPEGAAAPAVYGPPPPPPAQAPPRIIEGPPPTVPPTRAAVPDGPAEDAAP</sequence>
<dbReference type="CDD" id="cd07185">
    <property type="entry name" value="OmpA_C-like"/>
    <property type="match status" value="1"/>
</dbReference>
<comment type="subcellular location">
    <subcellularLocation>
        <location evidence="1">Cell outer membrane</location>
    </subcellularLocation>
</comment>
<dbReference type="Pfam" id="PF00691">
    <property type="entry name" value="OmpA"/>
    <property type="match status" value="1"/>
</dbReference>
<reference evidence="7 8" key="1">
    <citation type="journal article" date="2013" name="Stand. Genomic Sci.">
        <title>Genome sequence of the reddish-pigmented Rubellimicrobium thermophilum type strain (DSM 16684(T)), a member of the Roseobacter clade.</title>
        <authorList>
            <person name="Fiebig A."/>
            <person name="Riedel T."/>
            <person name="Gronow S."/>
            <person name="Petersen J."/>
            <person name="Klenk H.P."/>
            <person name="Goker M."/>
        </authorList>
    </citation>
    <scope>NUCLEOTIDE SEQUENCE [LARGE SCALE GENOMIC DNA]</scope>
    <source>
        <strain evidence="7 8">DSM 16684</strain>
    </source>
</reference>
<evidence type="ECO:0000256" key="5">
    <source>
        <dbReference type="SAM" id="MobiDB-lite"/>
    </source>
</evidence>
<feature type="region of interest" description="Disordered" evidence="5">
    <location>
        <begin position="572"/>
        <end position="626"/>
    </location>
</feature>
<comment type="caution">
    <text evidence="7">The sequence shown here is derived from an EMBL/GenBank/DDBJ whole genome shotgun (WGS) entry which is preliminary data.</text>
</comment>
<name>S9QP21_9RHOB</name>
<feature type="compositionally biased region" description="Pro residues" evidence="5">
    <location>
        <begin position="587"/>
        <end position="597"/>
    </location>
</feature>
<organism evidence="7 8">
    <name type="scientific">Rubellimicrobium thermophilum DSM 16684</name>
    <dbReference type="NCBI Taxonomy" id="1123069"/>
    <lineage>
        <taxon>Bacteria</taxon>
        <taxon>Pseudomonadati</taxon>
        <taxon>Pseudomonadota</taxon>
        <taxon>Alphaproteobacteria</taxon>
        <taxon>Rhodobacterales</taxon>
        <taxon>Roseobacteraceae</taxon>
        <taxon>Rubellimicrobium</taxon>
    </lineage>
</organism>
<keyword evidence="3" id="KW-0998">Cell outer membrane</keyword>
<accession>S9QP21</accession>
<dbReference type="GO" id="GO:0009279">
    <property type="term" value="C:cell outer membrane"/>
    <property type="evidence" value="ECO:0007669"/>
    <property type="project" value="UniProtKB-SubCell"/>
</dbReference>
<dbReference type="InterPro" id="IPR050330">
    <property type="entry name" value="Bact_OuterMem_StrucFunc"/>
</dbReference>
<dbReference type="InterPro" id="IPR006665">
    <property type="entry name" value="OmpA-like"/>
</dbReference>
<evidence type="ECO:0000256" key="4">
    <source>
        <dbReference type="PROSITE-ProRule" id="PRU00473"/>
    </source>
</evidence>
<dbReference type="PANTHER" id="PTHR30329">
    <property type="entry name" value="STATOR ELEMENT OF FLAGELLAR MOTOR COMPLEX"/>
    <property type="match status" value="1"/>
</dbReference>
<keyword evidence="8" id="KW-1185">Reference proteome</keyword>
<dbReference type="InterPro" id="IPR036737">
    <property type="entry name" value="OmpA-like_sf"/>
</dbReference>
<evidence type="ECO:0000256" key="3">
    <source>
        <dbReference type="ARBA" id="ARBA00023237"/>
    </source>
</evidence>
<protein>
    <submittedName>
        <fullName evidence="7">Outer membrane protein</fullName>
    </submittedName>
</protein>